<proteinExistence type="predicted"/>
<sequence length="237" mass="27787">MSDFGTHNYIANLSIDCVIFGYEEQELKVLIAKCIYGDNLWNLPGGHILRTESIEAAASRILEQRTGLKDIYLEQFRVFGHENRILESKYRDILHAHLTNKYDESTANWITDRFVCIGFYALVDISKVNPQKGELDEKLELRGIKDIPEMLHDHQEILNYALEALRQNLDQKLIGFNLLPETFTMKEVQELYEAVYDREFPMNNFQRKMLQLGILERLEKKFTGASNKAPYLYRFKK</sequence>
<dbReference type="PATRIC" id="fig|1605367.3.peg.1520"/>
<dbReference type="SUPFAM" id="SSF55811">
    <property type="entry name" value="Nudix"/>
    <property type="match status" value="1"/>
</dbReference>
<dbReference type="RefSeq" id="WP_055143252.1">
    <property type="nucleotide sequence ID" value="NZ_JXSZ01000005.1"/>
</dbReference>
<dbReference type="Pfam" id="PF00293">
    <property type="entry name" value="NUDIX"/>
    <property type="match status" value="1"/>
</dbReference>
<dbReference type="InterPro" id="IPR000086">
    <property type="entry name" value="NUDIX_hydrolase_dom"/>
</dbReference>
<organism evidence="2 3">
    <name type="scientific">Jiulongibacter sediminis</name>
    <dbReference type="NCBI Taxonomy" id="1605367"/>
    <lineage>
        <taxon>Bacteria</taxon>
        <taxon>Pseudomonadati</taxon>
        <taxon>Bacteroidota</taxon>
        <taxon>Cytophagia</taxon>
        <taxon>Cytophagales</taxon>
        <taxon>Leadbetterellaceae</taxon>
        <taxon>Jiulongibacter</taxon>
    </lineage>
</organism>
<dbReference type="InterPro" id="IPR036390">
    <property type="entry name" value="WH_DNA-bd_sf"/>
</dbReference>
<dbReference type="Pfam" id="PF21906">
    <property type="entry name" value="WHD_NrtR"/>
    <property type="match status" value="1"/>
</dbReference>
<comment type="caution">
    <text evidence="2">The sequence shown here is derived from an EMBL/GenBank/DDBJ whole genome shotgun (WGS) entry which is preliminary data.</text>
</comment>
<feature type="domain" description="Nudix hydrolase" evidence="1">
    <location>
        <begin position="10"/>
        <end position="166"/>
    </location>
</feature>
<evidence type="ECO:0000313" key="3">
    <source>
        <dbReference type="Proteomes" id="UP000050454"/>
    </source>
</evidence>
<name>A0A0P7C4G3_9BACT</name>
<dbReference type="AlphaFoldDB" id="A0A0P7C4G3"/>
<dbReference type="GO" id="GO:0016787">
    <property type="term" value="F:hydrolase activity"/>
    <property type="evidence" value="ECO:0007669"/>
    <property type="project" value="UniProtKB-KW"/>
</dbReference>
<dbReference type="SUPFAM" id="SSF46785">
    <property type="entry name" value="Winged helix' DNA-binding domain"/>
    <property type="match status" value="1"/>
</dbReference>
<dbReference type="InterPro" id="IPR054105">
    <property type="entry name" value="WHD_NrtR"/>
</dbReference>
<dbReference type="InterPro" id="IPR036388">
    <property type="entry name" value="WH-like_DNA-bd_sf"/>
</dbReference>
<accession>A0A0P7C4G3</accession>
<evidence type="ECO:0000313" key="2">
    <source>
        <dbReference type="EMBL" id="KPM49227.1"/>
    </source>
</evidence>
<keyword evidence="2" id="KW-0378">Hydrolase</keyword>
<evidence type="ECO:0000259" key="1">
    <source>
        <dbReference type="PROSITE" id="PS51462"/>
    </source>
</evidence>
<keyword evidence="3" id="KW-1185">Reference proteome</keyword>
<dbReference type="InterPro" id="IPR015797">
    <property type="entry name" value="NUDIX_hydrolase-like_dom_sf"/>
</dbReference>
<reference evidence="2 3" key="1">
    <citation type="submission" date="2015-07" db="EMBL/GenBank/DDBJ databases">
        <title>The draft genome sequence of Leadbetterella sp. JN14-9.</title>
        <authorList>
            <person name="Liu Y."/>
            <person name="Du J."/>
            <person name="Shao Z."/>
        </authorList>
    </citation>
    <scope>NUCLEOTIDE SEQUENCE [LARGE SCALE GENOMIC DNA]</scope>
    <source>
        <strain evidence="2 3">JN14-9</strain>
    </source>
</reference>
<dbReference type="OrthoDB" id="9786141at2"/>
<dbReference type="Gene3D" id="1.10.10.10">
    <property type="entry name" value="Winged helix-like DNA-binding domain superfamily/Winged helix DNA-binding domain"/>
    <property type="match status" value="1"/>
</dbReference>
<dbReference type="EMBL" id="LGTQ01000005">
    <property type="protein sequence ID" value="KPM49227.1"/>
    <property type="molecule type" value="Genomic_DNA"/>
</dbReference>
<dbReference type="Gene3D" id="3.90.79.10">
    <property type="entry name" value="Nucleoside Triphosphate Pyrophosphohydrolase"/>
    <property type="match status" value="1"/>
</dbReference>
<dbReference type="CDD" id="cd18873">
    <property type="entry name" value="NUDIX_NadM_like"/>
    <property type="match status" value="1"/>
</dbReference>
<gene>
    <name evidence="2" type="ORF">AFM12_00935</name>
</gene>
<protein>
    <submittedName>
        <fullName evidence="2">NUDIX hydrolase</fullName>
    </submittedName>
</protein>
<dbReference type="PROSITE" id="PS51462">
    <property type="entry name" value="NUDIX"/>
    <property type="match status" value="1"/>
</dbReference>
<dbReference type="Proteomes" id="UP000050454">
    <property type="component" value="Unassembled WGS sequence"/>
</dbReference>
<dbReference type="STRING" id="1605367.AFM12_00935"/>